<evidence type="ECO:0000259" key="2">
    <source>
        <dbReference type="Pfam" id="PF05532"/>
    </source>
</evidence>
<reference evidence="3 6" key="1">
    <citation type="submission" date="2014-07" db="EMBL/GenBank/DDBJ databases">
        <title>Draft genome sequence of Thalassospira xiamenensis IB13.</title>
        <authorList>
            <person name="Lai Q."/>
            <person name="Shao Z."/>
        </authorList>
    </citation>
    <scope>NUCLEOTIDE SEQUENCE [LARGE SCALE GENOMIC DNA]</scope>
    <source>
        <strain evidence="3 6">IB13</strain>
    </source>
</reference>
<organism evidence="3 6">
    <name type="scientific">Thalassospira xiamenensis</name>
    <dbReference type="NCBI Taxonomy" id="220697"/>
    <lineage>
        <taxon>Bacteria</taxon>
        <taxon>Pseudomonadati</taxon>
        <taxon>Pseudomonadota</taxon>
        <taxon>Alphaproteobacteria</taxon>
        <taxon>Rhodospirillales</taxon>
        <taxon>Thalassospiraceae</taxon>
        <taxon>Thalassospira</taxon>
    </lineage>
</organism>
<comment type="similarity">
    <text evidence="1">Belongs to the UPF0337 (CsbD) family.</text>
</comment>
<dbReference type="Proteomes" id="UP000252266">
    <property type="component" value="Unassembled WGS sequence"/>
</dbReference>
<proteinExistence type="inferred from homology"/>
<dbReference type="InterPro" id="IPR026042">
    <property type="entry name" value="YjbJ"/>
</dbReference>
<dbReference type="PANTHER" id="PTHR34977">
    <property type="entry name" value="UPF0337 PROTEIN YJBJ"/>
    <property type="match status" value="1"/>
</dbReference>
<dbReference type="EMBL" id="JPWJ01000005">
    <property type="protein sequence ID" value="RCK50412.1"/>
    <property type="molecule type" value="Genomic_DNA"/>
</dbReference>
<evidence type="ECO:0000313" key="5">
    <source>
        <dbReference type="Proteomes" id="UP000219068"/>
    </source>
</evidence>
<dbReference type="PIRSF" id="PIRSF039008">
    <property type="entry name" value="YjbJ"/>
    <property type="match status" value="1"/>
</dbReference>
<accession>A0A154KS08</accession>
<evidence type="ECO:0000313" key="3">
    <source>
        <dbReference type="EMBL" id="RCK50412.1"/>
    </source>
</evidence>
<dbReference type="InterPro" id="IPR008462">
    <property type="entry name" value="CsbD"/>
</dbReference>
<protein>
    <submittedName>
        <fullName evidence="4">Uncharacterized conserved protein YjbJ, UPF0337 family</fullName>
    </submittedName>
</protein>
<dbReference type="AlphaFoldDB" id="A0A154KS08"/>
<reference evidence="4 5" key="2">
    <citation type="submission" date="2017-08" db="EMBL/GenBank/DDBJ databases">
        <authorList>
            <person name="de Groot N.N."/>
        </authorList>
    </citation>
    <scope>NUCLEOTIDE SEQUENCE [LARGE SCALE GENOMIC DNA]</scope>
    <source>
        <strain evidence="4 5">USBA 78</strain>
    </source>
</reference>
<dbReference type="Proteomes" id="UP000219068">
    <property type="component" value="Unassembled WGS sequence"/>
</dbReference>
<dbReference type="InterPro" id="IPR050423">
    <property type="entry name" value="UPF0337_stress_rsp"/>
</dbReference>
<dbReference type="Gene3D" id="1.10.1470.10">
    <property type="entry name" value="YjbJ"/>
    <property type="match status" value="1"/>
</dbReference>
<dbReference type="SUPFAM" id="SSF69047">
    <property type="entry name" value="Hypothetical protein YjbJ"/>
    <property type="match status" value="1"/>
</dbReference>
<evidence type="ECO:0000256" key="1">
    <source>
        <dbReference type="ARBA" id="ARBA00009129"/>
    </source>
</evidence>
<gene>
    <name evidence="4" type="ORF">SAMN05428964_10736</name>
    <name evidence="3" type="ORF">TH44_10450</name>
</gene>
<sequence length="65" mass="7943">MNWDQIEGRWKQMRGHVKREWGRLTDDDLDQIEGQQEKLVGLVQEAYGVKREEADRQVRNWFDRL</sequence>
<dbReference type="PANTHER" id="PTHR34977:SF1">
    <property type="entry name" value="UPF0337 PROTEIN YJBJ"/>
    <property type="match status" value="1"/>
</dbReference>
<evidence type="ECO:0000313" key="4">
    <source>
        <dbReference type="EMBL" id="SOC29106.1"/>
    </source>
</evidence>
<dbReference type="RefSeq" id="WP_062952233.1">
    <property type="nucleotide sequence ID" value="NZ_JALLPZ010000002.1"/>
</dbReference>
<dbReference type="InterPro" id="IPR036629">
    <property type="entry name" value="YjbJ_sf"/>
</dbReference>
<evidence type="ECO:0000313" key="6">
    <source>
        <dbReference type="Proteomes" id="UP000252266"/>
    </source>
</evidence>
<dbReference type="Pfam" id="PF05532">
    <property type="entry name" value="CsbD"/>
    <property type="match status" value="1"/>
</dbReference>
<name>A0A154KS08_9PROT</name>
<feature type="domain" description="CsbD-like" evidence="2">
    <location>
        <begin position="4"/>
        <end position="55"/>
    </location>
</feature>
<dbReference type="EMBL" id="OBMM01000007">
    <property type="protein sequence ID" value="SOC29106.1"/>
    <property type="molecule type" value="Genomic_DNA"/>
</dbReference>